<evidence type="ECO:0000256" key="2">
    <source>
        <dbReference type="ARBA" id="ARBA00022603"/>
    </source>
</evidence>
<dbReference type="Pfam" id="PF00891">
    <property type="entry name" value="Methyltransf_2"/>
    <property type="match status" value="1"/>
</dbReference>
<dbReference type="InterPro" id="IPR012967">
    <property type="entry name" value="COMT_dimerisation"/>
</dbReference>
<keyword evidence="3" id="KW-0808">Transferase</keyword>
<evidence type="ECO:0000256" key="1">
    <source>
        <dbReference type="ARBA" id="ARBA00011738"/>
    </source>
</evidence>
<dbReference type="InterPro" id="IPR001077">
    <property type="entry name" value="COMT_C"/>
</dbReference>
<name>A0A9R0R106_TRITD</name>
<dbReference type="FunFam" id="1.10.10.10:FF:000292">
    <property type="entry name" value="O-methyltransferase ZRP4"/>
    <property type="match status" value="1"/>
</dbReference>
<sequence length="367" mass="40191">MALAREQHILDQGLLDAQLELWHHTFGYVKSMALKSALELGIADAIHREGGAATLSQIAATATLHPSKISCLRRLMRVLTVSGVFGVEHSRDGGVEGEAVYALTPASRLLVGSASVNMVHITKMLLHTNLVSPFSDLGTWFQLELPEPDLFKLKHGKTFWELANQDPSYNALVNDGMVSDSNFLMDIAIRECGAVFQGIGSLVDVAGGHGGAAQAISNAFPDLQCSVMDLAHVVAKAPSGTGVEYIAGDMFESVPPADAVFLKWVMHDWGDEDCIKILKNCKKAIAPKDVGGKVIIVDMVVGAGSRDQKHKETQVMFNLFIMFVNGIERDEREWKKIIFEAGFSDYKITPVLGVRSRFTREHLVFDW</sequence>
<feature type="active site" description="Proton acceptor" evidence="11">
    <location>
        <position position="267"/>
    </location>
</feature>
<evidence type="ECO:0000256" key="3">
    <source>
        <dbReference type="ARBA" id="ARBA00022679"/>
    </source>
</evidence>
<gene>
    <name evidence="14" type="ORF">TRITD_1Bv1G185680</name>
</gene>
<evidence type="ECO:0000313" key="15">
    <source>
        <dbReference type="Proteomes" id="UP000324705"/>
    </source>
</evidence>
<dbReference type="PANTHER" id="PTHR11746">
    <property type="entry name" value="O-METHYLTRANSFERASE"/>
    <property type="match status" value="1"/>
</dbReference>
<dbReference type="InterPro" id="IPR029063">
    <property type="entry name" value="SAM-dependent_MTases_sf"/>
</dbReference>
<proteinExistence type="inferred from homology"/>
<evidence type="ECO:0000256" key="11">
    <source>
        <dbReference type="PIRSR" id="PIRSR005739-1"/>
    </source>
</evidence>
<evidence type="ECO:0000259" key="12">
    <source>
        <dbReference type="Pfam" id="PF00891"/>
    </source>
</evidence>
<keyword evidence="2" id="KW-0489">Methyltransferase</keyword>
<dbReference type="EC" id="2.1.1.4" evidence="7"/>
<accession>A0A9R0R106</accession>
<dbReference type="SUPFAM" id="SSF46785">
    <property type="entry name" value="Winged helix' DNA-binding domain"/>
    <property type="match status" value="1"/>
</dbReference>
<dbReference type="PROSITE" id="PS51683">
    <property type="entry name" value="SAM_OMT_II"/>
    <property type="match status" value="1"/>
</dbReference>
<dbReference type="FunFam" id="3.40.50.150:FF:000057">
    <property type="entry name" value="O-methyltransferase ZRP4"/>
    <property type="match status" value="1"/>
</dbReference>
<feature type="domain" description="O-methyltransferase C-terminal" evidence="12">
    <location>
        <begin position="134"/>
        <end position="344"/>
    </location>
</feature>
<evidence type="ECO:0000256" key="6">
    <source>
        <dbReference type="ARBA" id="ARBA00038277"/>
    </source>
</evidence>
<keyword evidence="8" id="KW-0471">Melatonin biosynthesis</keyword>
<protein>
    <recommendedName>
        <fullName evidence="7">acetylserotonin O-methyltransferase</fullName>
        <ecNumber evidence="7">2.1.1.4</ecNumber>
    </recommendedName>
</protein>
<dbReference type="PIRSF" id="PIRSF005739">
    <property type="entry name" value="O-mtase"/>
    <property type="match status" value="1"/>
</dbReference>
<keyword evidence="4" id="KW-0949">S-adenosyl-L-methionine</keyword>
<dbReference type="Gramene" id="TRITD1Bv1G185680.1">
    <property type="protein sequence ID" value="TRITD1Bv1G185680.1"/>
    <property type="gene ID" value="TRITD1Bv1G185680"/>
</dbReference>
<evidence type="ECO:0000259" key="13">
    <source>
        <dbReference type="Pfam" id="PF08100"/>
    </source>
</evidence>
<comment type="catalytic activity">
    <reaction evidence="9">
        <text>N-acetylserotonin + S-adenosyl-L-methionine = melatonin + S-adenosyl-L-homocysteine + H(+)</text>
        <dbReference type="Rhea" id="RHEA:15573"/>
        <dbReference type="ChEBI" id="CHEBI:15378"/>
        <dbReference type="ChEBI" id="CHEBI:16796"/>
        <dbReference type="ChEBI" id="CHEBI:17697"/>
        <dbReference type="ChEBI" id="CHEBI:57856"/>
        <dbReference type="ChEBI" id="CHEBI:59789"/>
        <dbReference type="EC" id="2.1.1.4"/>
    </reaction>
</comment>
<dbReference type="InterPro" id="IPR016461">
    <property type="entry name" value="COMT-like"/>
</dbReference>
<dbReference type="EMBL" id="LT934112">
    <property type="protein sequence ID" value="VAH21159.1"/>
    <property type="molecule type" value="Genomic_DNA"/>
</dbReference>
<evidence type="ECO:0000256" key="4">
    <source>
        <dbReference type="ARBA" id="ARBA00022691"/>
    </source>
</evidence>
<comment type="pathway">
    <text evidence="5">Aromatic compound metabolism; melatonin biosynthesis; melatonin from serotonin: step 1/2.</text>
</comment>
<dbReference type="InterPro" id="IPR036388">
    <property type="entry name" value="WH-like_DNA-bd_sf"/>
</dbReference>
<keyword evidence="15" id="KW-1185">Reference proteome</keyword>
<evidence type="ECO:0000256" key="10">
    <source>
        <dbReference type="ARBA" id="ARBA00058933"/>
    </source>
</evidence>
<evidence type="ECO:0000256" key="9">
    <source>
        <dbReference type="ARBA" id="ARBA00050215"/>
    </source>
</evidence>
<evidence type="ECO:0000256" key="8">
    <source>
        <dbReference type="ARBA" id="ARBA00043260"/>
    </source>
</evidence>
<dbReference type="Pfam" id="PF08100">
    <property type="entry name" value="Dimerisation"/>
    <property type="match status" value="1"/>
</dbReference>
<dbReference type="SUPFAM" id="SSF53335">
    <property type="entry name" value="S-adenosyl-L-methionine-dependent methyltransferases"/>
    <property type="match status" value="1"/>
</dbReference>
<dbReference type="Gene3D" id="3.40.50.150">
    <property type="entry name" value="Vaccinia Virus protein VP39"/>
    <property type="match status" value="1"/>
</dbReference>
<dbReference type="GO" id="GO:0017096">
    <property type="term" value="F:acetylserotonin O-methyltransferase activity"/>
    <property type="evidence" value="ECO:0007669"/>
    <property type="project" value="UniProtKB-EC"/>
</dbReference>
<comment type="similarity">
    <text evidence="6">Belongs to the class I-like SAM-binding methyltransferase superfamily. Cation-independent O-methyltransferase family.</text>
</comment>
<dbReference type="InterPro" id="IPR036390">
    <property type="entry name" value="WH_DNA-bd_sf"/>
</dbReference>
<dbReference type="Gene3D" id="1.10.10.10">
    <property type="entry name" value="Winged helix-like DNA-binding domain superfamily/Winged helix DNA-binding domain"/>
    <property type="match status" value="1"/>
</dbReference>
<evidence type="ECO:0000256" key="5">
    <source>
        <dbReference type="ARBA" id="ARBA00037926"/>
    </source>
</evidence>
<dbReference type="GO" id="GO:0030187">
    <property type="term" value="P:melatonin biosynthetic process"/>
    <property type="evidence" value="ECO:0007669"/>
    <property type="project" value="UniProtKB-KW"/>
</dbReference>
<comment type="function">
    <text evidence="10">Methyltransferase which catalyzes the transfer of a methyl group onto N-acetylserotonin, producing melatonin (N-acetyl-5-methoxytryptamine).</text>
</comment>
<dbReference type="GO" id="GO:0032259">
    <property type="term" value="P:methylation"/>
    <property type="evidence" value="ECO:0007669"/>
    <property type="project" value="UniProtKB-KW"/>
</dbReference>
<dbReference type="GO" id="GO:0046983">
    <property type="term" value="F:protein dimerization activity"/>
    <property type="evidence" value="ECO:0007669"/>
    <property type="project" value="InterPro"/>
</dbReference>
<feature type="domain" description="O-methyltransferase dimerisation" evidence="13">
    <location>
        <begin position="22"/>
        <end position="112"/>
    </location>
</feature>
<evidence type="ECO:0000256" key="7">
    <source>
        <dbReference type="ARBA" id="ARBA00039116"/>
    </source>
</evidence>
<dbReference type="AlphaFoldDB" id="A0A9R0R106"/>
<comment type="subunit">
    <text evidence="1">Homodimer.</text>
</comment>
<dbReference type="OMA" id="HEPRMNH"/>
<organism evidence="14 15">
    <name type="scientific">Triticum turgidum subsp. durum</name>
    <name type="common">Durum wheat</name>
    <name type="synonym">Triticum durum</name>
    <dbReference type="NCBI Taxonomy" id="4567"/>
    <lineage>
        <taxon>Eukaryota</taxon>
        <taxon>Viridiplantae</taxon>
        <taxon>Streptophyta</taxon>
        <taxon>Embryophyta</taxon>
        <taxon>Tracheophyta</taxon>
        <taxon>Spermatophyta</taxon>
        <taxon>Magnoliopsida</taxon>
        <taxon>Liliopsida</taxon>
        <taxon>Poales</taxon>
        <taxon>Poaceae</taxon>
        <taxon>BOP clade</taxon>
        <taxon>Pooideae</taxon>
        <taxon>Triticodae</taxon>
        <taxon>Triticeae</taxon>
        <taxon>Triticinae</taxon>
        <taxon>Triticum</taxon>
    </lineage>
</organism>
<reference evidence="14 15" key="1">
    <citation type="submission" date="2017-09" db="EMBL/GenBank/DDBJ databases">
        <authorList>
            <consortium name="International Durum Wheat Genome Sequencing Consortium (IDWGSC)"/>
            <person name="Milanesi L."/>
        </authorList>
    </citation>
    <scope>NUCLEOTIDE SEQUENCE [LARGE SCALE GENOMIC DNA]</scope>
    <source>
        <strain evidence="15">cv. Svevo</strain>
    </source>
</reference>
<dbReference type="Proteomes" id="UP000324705">
    <property type="component" value="Chromosome 1B"/>
</dbReference>
<evidence type="ECO:0000313" key="14">
    <source>
        <dbReference type="EMBL" id="VAH21159.1"/>
    </source>
</evidence>